<comment type="caution">
    <text evidence="2">The sequence shown here is derived from an EMBL/GenBank/DDBJ whole genome shotgun (WGS) entry which is preliminary data.</text>
</comment>
<dbReference type="AlphaFoldDB" id="A0A0F9PAB0"/>
<feature type="region of interest" description="Disordered" evidence="1">
    <location>
        <begin position="1"/>
        <end position="25"/>
    </location>
</feature>
<evidence type="ECO:0000313" key="2">
    <source>
        <dbReference type="EMBL" id="KKN21432.1"/>
    </source>
</evidence>
<gene>
    <name evidence="2" type="ORF">LCGC14_0925530</name>
</gene>
<dbReference type="EMBL" id="LAZR01003148">
    <property type="protein sequence ID" value="KKN21432.1"/>
    <property type="molecule type" value="Genomic_DNA"/>
</dbReference>
<proteinExistence type="predicted"/>
<organism evidence="2">
    <name type="scientific">marine sediment metagenome</name>
    <dbReference type="NCBI Taxonomy" id="412755"/>
    <lineage>
        <taxon>unclassified sequences</taxon>
        <taxon>metagenomes</taxon>
        <taxon>ecological metagenomes</taxon>
    </lineage>
</organism>
<name>A0A0F9PAB0_9ZZZZ</name>
<sequence length="86" mass="9856">MEQKKPMCPSCKHSIQNSSCSTSSDKKSNVLENIAKELGIEIFETESEKVNLLKLSCKIIIKYPEDSESINPFDCRYHLPAVLRFY</sequence>
<protein>
    <submittedName>
        <fullName evidence="2">Uncharacterized protein</fullName>
    </submittedName>
</protein>
<accession>A0A0F9PAB0</accession>
<evidence type="ECO:0000256" key="1">
    <source>
        <dbReference type="SAM" id="MobiDB-lite"/>
    </source>
</evidence>
<reference evidence="2" key="1">
    <citation type="journal article" date="2015" name="Nature">
        <title>Complex archaea that bridge the gap between prokaryotes and eukaryotes.</title>
        <authorList>
            <person name="Spang A."/>
            <person name="Saw J.H."/>
            <person name="Jorgensen S.L."/>
            <person name="Zaremba-Niedzwiedzka K."/>
            <person name="Martijn J."/>
            <person name="Lind A.E."/>
            <person name="van Eijk R."/>
            <person name="Schleper C."/>
            <person name="Guy L."/>
            <person name="Ettema T.J."/>
        </authorList>
    </citation>
    <scope>NUCLEOTIDE SEQUENCE</scope>
</reference>